<dbReference type="PANTHER" id="PTHR12526:SF584">
    <property type="entry name" value="GLYCOSYLTRANSFERASE"/>
    <property type="match status" value="1"/>
</dbReference>
<dbReference type="Pfam" id="PF00534">
    <property type="entry name" value="Glycos_transf_1"/>
    <property type="match status" value="1"/>
</dbReference>
<dbReference type="OrthoDB" id="9787111at2"/>
<gene>
    <name evidence="2" type="ORF">BDD43_1219</name>
</gene>
<sequence>MKKILFIDQFNKIGGGQSVLLDLVAAANAKGLKTTIALPRGDYVEANAAAGTGFFYLPQLKLTNGKKSVLDLAKLIIHYLSLFRLVKTIKQHDYVYVNGPRYFMFIYLLSFFVKRKFIYHIHIDFTHSGKLLLQKIVDSPQAYKIVFNSNYILETFLESANLKCTKSSKLLVIEPSLSATFSNLEFEDRFSEPKDSNYSFVCIGRIIPEKGFDTYLNIALKYPDIEFYIIGDAEVGTSNYYQSLRNRATANVIFTGKSTNVSLAIKSKGVQFSIVPSQWNEPFGIVAIEAMACSCITFVANRGGLVEIASHTGAVNFKDEEDLVLKIDSILKKSGTEKLDIAYAQYLKTQAKYNFENFSAKFSNLIQ</sequence>
<dbReference type="Proteomes" id="UP000268007">
    <property type="component" value="Unassembled WGS sequence"/>
</dbReference>
<name>A0A495IWL5_9SPHI</name>
<dbReference type="GO" id="GO:0016757">
    <property type="term" value="F:glycosyltransferase activity"/>
    <property type="evidence" value="ECO:0007669"/>
    <property type="project" value="InterPro"/>
</dbReference>
<comment type="caution">
    <text evidence="2">The sequence shown here is derived from an EMBL/GenBank/DDBJ whole genome shotgun (WGS) entry which is preliminary data.</text>
</comment>
<keyword evidence="3" id="KW-1185">Reference proteome</keyword>
<dbReference type="CDD" id="cd03801">
    <property type="entry name" value="GT4_PimA-like"/>
    <property type="match status" value="1"/>
</dbReference>
<keyword evidence="2" id="KW-0808">Transferase</keyword>
<evidence type="ECO:0000259" key="1">
    <source>
        <dbReference type="Pfam" id="PF00534"/>
    </source>
</evidence>
<dbReference type="AlphaFoldDB" id="A0A495IWL5"/>
<dbReference type="InterPro" id="IPR001296">
    <property type="entry name" value="Glyco_trans_1"/>
</dbReference>
<evidence type="ECO:0000313" key="2">
    <source>
        <dbReference type="EMBL" id="RKR81075.1"/>
    </source>
</evidence>
<feature type="domain" description="Glycosyl transferase family 1" evidence="1">
    <location>
        <begin position="188"/>
        <end position="337"/>
    </location>
</feature>
<dbReference type="EMBL" id="RBKU01000001">
    <property type="protein sequence ID" value="RKR81075.1"/>
    <property type="molecule type" value="Genomic_DNA"/>
</dbReference>
<dbReference type="SUPFAM" id="SSF53756">
    <property type="entry name" value="UDP-Glycosyltransferase/glycogen phosphorylase"/>
    <property type="match status" value="1"/>
</dbReference>
<organism evidence="2 3">
    <name type="scientific">Mucilaginibacter gracilis</name>
    <dbReference type="NCBI Taxonomy" id="423350"/>
    <lineage>
        <taxon>Bacteria</taxon>
        <taxon>Pseudomonadati</taxon>
        <taxon>Bacteroidota</taxon>
        <taxon>Sphingobacteriia</taxon>
        <taxon>Sphingobacteriales</taxon>
        <taxon>Sphingobacteriaceae</taxon>
        <taxon>Mucilaginibacter</taxon>
    </lineage>
</organism>
<dbReference type="RefSeq" id="WP_121196807.1">
    <property type="nucleotide sequence ID" value="NZ_RBKU01000001.1"/>
</dbReference>
<evidence type="ECO:0000313" key="3">
    <source>
        <dbReference type="Proteomes" id="UP000268007"/>
    </source>
</evidence>
<dbReference type="Gene3D" id="3.40.50.2000">
    <property type="entry name" value="Glycogen Phosphorylase B"/>
    <property type="match status" value="1"/>
</dbReference>
<protein>
    <submittedName>
        <fullName evidence="2">Glycosyltransferase involved in cell wall biosynthesis</fullName>
    </submittedName>
</protein>
<proteinExistence type="predicted"/>
<dbReference type="PANTHER" id="PTHR12526">
    <property type="entry name" value="GLYCOSYLTRANSFERASE"/>
    <property type="match status" value="1"/>
</dbReference>
<reference evidence="2 3" key="1">
    <citation type="submission" date="2018-10" db="EMBL/GenBank/DDBJ databases">
        <title>Genomic Encyclopedia of Archaeal and Bacterial Type Strains, Phase II (KMG-II): from individual species to whole genera.</title>
        <authorList>
            <person name="Goeker M."/>
        </authorList>
    </citation>
    <scope>NUCLEOTIDE SEQUENCE [LARGE SCALE GENOMIC DNA]</scope>
    <source>
        <strain evidence="2 3">DSM 18602</strain>
    </source>
</reference>
<accession>A0A495IWL5</accession>